<gene>
    <name evidence="1" type="ORF">FKW44_018787</name>
</gene>
<reference evidence="2" key="1">
    <citation type="submission" date="2021-01" db="EMBL/GenBank/DDBJ databases">
        <title>Caligus Genome Assembly.</title>
        <authorList>
            <person name="Gallardo-Escarate C."/>
        </authorList>
    </citation>
    <scope>NUCLEOTIDE SEQUENCE [LARGE SCALE GENOMIC DNA]</scope>
</reference>
<evidence type="ECO:0000313" key="2">
    <source>
        <dbReference type="Proteomes" id="UP000595437"/>
    </source>
</evidence>
<keyword evidence="2" id="KW-1185">Reference proteome</keyword>
<protein>
    <submittedName>
        <fullName evidence="1">Uncharacterized protein</fullName>
    </submittedName>
</protein>
<name>A0A7T8GUX1_CALRO</name>
<accession>A0A7T8GUX1</accession>
<dbReference type="EMBL" id="CP045902">
    <property type="protein sequence ID" value="QQP38263.1"/>
    <property type="molecule type" value="Genomic_DNA"/>
</dbReference>
<dbReference type="AlphaFoldDB" id="A0A7T8GUX1"/>
<sequence>MNKFYIGKLWEGLPPSQPPSSSWPKSSASFSLALSNTQFGFRKGRSTTAALGQSICKVVGG</sequence>
<dbReference type="Proteomes" id="UP000595437">
    <property type="component" value="Chromosome 13"/>
</dbReference>
<evidence type="ECO:0000313" key="1">
    <source>
        <dbReference type="EMBL" id="QQP38263.1"/>
    </source>
</evidence>
<organism evidence="1 2">
    <name type="scientific">Caligus rogercresseyi</name>
    <name type="common">Sea louse</name>
    <dbReference type="NCBI Taxonomy" id="217165"/>
    <lineage>
        <taxon>Eukaryota</taxon>
        <taxon>Metazoa</taxon>
        <taxon>Ecdysozoa</taxon>
        <taxon>Arthropoda</taxon>
        <taxon>Crustacea</taxon>
        <taxon>Multicrustacea</taxon>
        <taxon>Hexanauplia</taxon>
        <taxon>Copepoda</taxon>
        <taxon>Siphonostomatoida</taxon>
        <taxon>Caligidae</taxon>
        <taxon>Caligus</taxon>
    </lineage>
</organism>
<proteinExistence type="predicted"/>